<protein>
    <recommendedName>
        <fullName evidence="10">G-protein coupled receptors family 1 profile domain-containing protein</fullName>
    </recommendedName>
</protein>
<comment type="subcellular location">
    <subcellularLocation>
        <location evidence="1">Cell membrane</location>
        <topology evidence="1">Multi-pass membrane protein</topology>
    </subcellularLocation>
</comment>
<feature type="transmembrane region" description="Helical" evidence="8">
    <location>
        <begin position="57"/>
        <end position="73"/>
    </location>
</feature>
<reference evidence="9" key="1">
    <citation type="submission" date="2017-08" db="EMBL/GenBank/DDBJ databases">
        <title>Assembly of the North American Bullfrog Genome.</title>
        <authorList>
            <person name="Warren R.L."/>
            <person name="Vandervalk B.P."/>
            <person name="Kucuk E."/>
            <person name="Birol I."/>
            <person name="Helbing C."/>
            <person name="Pandoh P."/>
            <person name="Behsaz B."/>
            <person name="Mohamadi H."/>
            <person name="Chu J."/>
            <person name="Jackman S."/>
            <person name="Hammond S.A."/>
            <person name="Veldhoen N."/>
            <person name="Kirk H."/>
            <person name="Zhao Y."/>
            <person name="Coope R."/>
            <person name="Pleasance S."/>
            <person name="Moore R."/>
            <person name="Holt R."/>
        </authorList>
    </citation>
    <scope>NUCLEOTIDE SEQUENCE</scope>
    <source>
        <strain evidence="9">Bruno</strain>
        <tissue evidence="9">Liver</tissue>
    </source>
</reference>
<dbReference type="Gene3D" id="1.20.1070.10">
    <property type="entry name" value="Rhodopsin 7-helix transmembrane proteins"/>
    <property type="match status" value="1"/>
</dbReference>
<dbReference type="Pfam" id="PF13853">
    <property type="entry name" value="7tm_4"/>
    <property type="match status" value="1"/>
</dbReference>
<dbReference type="GO" id="GO:0004984">
    <property type="term" value="F:olfactory receptor activity"/>
    <property type="evidence" value="ECO:0007669"/>
    <property type="project" value="InterPro"/>
</dbReference>
<gene>
    <name evidence="9" type="ORF">AB205_0165660</name>
</gene>
<dbReference type="OrthoDB" id="9805806at2759"/>
<keyword evidence="3" id="KW-0716">Sensory transduction</keyword>
<evidence type="ECO:0000256" key="5">
    <source>
        <dbReference type="ARBA" id="ARBA00022989"/>
    </source>
</evidence>
<evidence type="ECO:0000256" key="4">
    <source>
        <dbReference type="ARBA" id="ARBA00022692"/>
    </source>
</evidence>
<keyword evidence="2" id="KW-1003">Cell membrane</keyword>
<keyword evidence="4 8" id="KW-0812">Transmembrane</keyword>
<dbReference type="AlphaFoldDB" id="A0A2G9RFA2"/>
<keyword evidence="5 8" id="KW-1133">Transmembrane helix</keyword>
<evidence type="ECO:0000256" key="7">
    <source>
        <dbReference type="ARBA" id="ARBA00023224"/>
    </source>
</evidence>
<evidence type="ECO:0000256" key="1">
    <source>
        <dbReference type="ARBA" id="ARBA00004651"/>
    </source>
</evidence>
<evidence type="ECO:0000256" key="8">
    <source>
        <dbReference type="SAM" id="Phobius"/>
    </source>
</evidence>
<evidence type="ECO:0008006" key="10">
    <source>
        <dbReference type="Google" id="ProtNLM"/>
    </source>
</evidence>
<dbReference type="EMBL" id="KV940414">
    <property type="protein sequence ID" value="PIO26578.1"/>
    <property type="molecule type" value="Genomic_DNA"/>
</dbReference>
<proteinExistence type="predicted"/>
<accession>A0A2G9RFA2</accession>
<evidence type="ECO:0000256" key="3">
    <source>
        <dbReference type="ARBA" id="ARBA00022606"/>
    </source>
</evidence>
<keyword evidence="7" id="KW-0807">Transducer</keyword>
<feature type="transmembrane region" description="Helical" evidence="8">
    <location>
        <begin position="20"/>
        <end position="45"/>
    </location>
</feature>
<dbReference type="SUPFAM" id="SSF81321">
    <property type="entry name" value="Family A G protein-coupled receptor-like"/>
    <property type="match status" value="1"/>
</dbReference>
<evidence type="ECO:0000256" key="6">
    <source>
        <dbReference type="ARBA" id="ARBA00023136"/>
    </source>
</evidence>
<keyword evidence="6 8" id="KW-0472">Membrane</keyword>
<evidence type="ECO:0000313" key="9">
    <source>
        <dbReference type="EMBL" id="PIO26578.1"/>
    </source>
</evidence>
<dbReference type="GO" id="GO:0005886">
    <property type="term" value="C:plasma membrane"/>
    <property type="evidence" value="ECO:0007669"/>
    <property type="project" value="UniProtKB-SubCell"/>
</dbReference>
<sequence>MLAVLELACGNLTYFEVTMLIVSLFILVVPLLFIVLSYILIISSVLKIRSTGGRSKAFSTCASYLTIVSMFYGTSKSMYIGQKKAFPPILNIFLLFTDIGTIP</sequence>
<dbReference type="GO" id="GO:0007186">
    <property type="term" value="P:G protein-coupled receptor signaling pathway"/>
    <property type="evidence" value="ECO:0007669"/>
    <property type="project" value="InterPro"/>
</dbReference>
<dbReference type="InterPro" id="IPR000725">
    <property type="entry name" value="Olfact_rcpt"/>
</dbReference>
<name>A0A2G9RFA2_AQUCT</name>
<organism evidence="9">
    <name type="scientific">Aquarana catesbeiana</name>
    <name type="common">American bullfrog</name>
    <name type="synonym">Rana catesbeiana</name>
    <dbReference type="NCBI Taxonomy" id="8400"/>
    <lineage>
        <taxon>Eukaryota</taxon>
        <taxon>Metazoa</taxon>
        <taxon>Chordata</taxon>
        <taxon>Craniata</taxon>
        <taxon>Vertebrata</taxon>
        <taxon>Euteleostomi</taxon>
        <taxon>Amphibia</taxon>
        <taxon>Batrachia</taxon>
        <taxon>Anura</taxon>
        <taxon>Neobatrachia</taxon>
        <taxon>Ranoidea</taxon>
        <taxon>Ranidae</taxon>
        <taxon>Aquarana</taxon>
    </lineage>
</organism>
<dbReference type="PANTHER" id="PTHR26453">
    <property type="entry name" value="OLFACTORY RECEPTOR"/>
    <property type="match status" value="1"/>
</dbReference>
<evidence type="ECO:0000256" key="2">
    <source>
        <dbReference type="ARBA" id="ARBA00022475"/>
    </source>
</evidence>